<dbReference type="Gene3D" id="2.60.40.10">
    <property type="entry name" value="Immunoglobulins"/>
    <property type="match status" value="1"/>
</dbReference>
<evidence type="ECO:0000313" key="3">
    <source>
        <dbReference type="EMBL" id="VEH14133.1"/>
    </source>
</evidence>
<protein>
    <submittedName>
        <fullName evidence="3">Bacteroidetes-Associated Carbohydrate-binding Often N-terminal</fullName>
    </submittedName>
</protein>
<reference evidence="3 4" key="1">
    <citation type="submission" date="2018-12" db="EMBL/GenBank/DDBJ databases">
        <authorList>
            <consortium name="Pathogen Informatics"/>
        </authorList>
    </citation>
    <scope>NUCLEOTIDE SEQUENCE [LARGE SCALE GENOMIC DNA]</scope>
    <source>
        <strain evidence="3 4">NCTC13071</strain>
    </source>
</reference>
<dbReference type="PROSITE" id="PS51257">
    <property type="entry name" value="PROKAR_LIPOPROTEIN"/>
    <property type="match status" value="1"/>
</dbReference>
<feature type="chain" id="PRO_5019351248" evidence="1">
    <location>
        <begin position="22"/>
        <end position="371"/>
    </location>
</feature>
<organism evidence="3 4">
    <name type="scientific">Segatella oris</name>
    <dbReference type="NCBI Taxonomy" id="28135"/>
    <lineage>
        <taxon>Bacteria</taxon>
        <taxon>Pseudomonadati</taxon>
        <taxon>Bacteroidota</taxon>
        <taxon>Bacteroidia</taxon>
        <taxon>Bacteroidales</taxon>
        <taxon>Prevotellaceae</taxon>
        <taxon>Segatella</taxon>
    </lineage>
</organism>
<keyword evidence="1" id="KW-0732">Signal</keyword>
<dbReference type="InterPro" id="IPR024361">
    <property type="entry name" value="BACON"/>
</dbReference>
<dbReference type="EMBL" id="LR134384">
    <property type="protein sequence ID" value="VEH14133.1"/>
    <property type="molecule type" value="Genomic_DNA"/>
</dbReference>
<evidence type="ECO:0000259" key="2">
    <source>
        <dbReference type="Pfam" id="PF13004"/>
    </source>
</evidence>
<dbReference type="AlphaFoldDB" id="A0A448L2E1"/>
<dbReference type="Proteomes" id="UP000274578">
    <property type="component" value="Chromosome 1"/>
</dbReference>
<feature type="domain" description="BACON" evidence="2">
    <location>
        <begin position="146"/>
        <end position="195"/>
    </location>
</feature>
<gene>
    <name evidence="3" type="ORF">NCTC13071_00100</name>
</gene>
<dbReference type="KEGG" id="poc:NCTC13071_00100"/>
<dbReference type="InterPro" id="IPR013783">
    <property type="entry name" value="Ig-like_fold"/>
</dbReference>
<dbReference type="Pfam" id="PF13004">
    <property type="entry name" value="BACON"/>
    <property type="match status" value="1"/>
</dbReference>
<evidence type="ECO:0000256" key="1">
    <source>
        <dbReference type="SAM" id="SignalP"/>
    </source>
</evidence>
<accession>A0A448L2E1</accession>
<sequence>MVMNKVLFHTIFALGCLSMLAACGNDDITNDVDMHTVKVVSAKTSFDALGGTDSIIVEGDVKQAYAVASWAKAEAKGSLVTVTAEVNNDMQSRHTTVVIKTSDADSTVVAIDQLGPITQIDVPENLVLGDEANTVSYKVKSTFDIKVSSPDSWITAKYAKGVMTVSTTANNDGHLRRGKIVIESMAGKDTIKVTQVDFDRDLLGSYYLQMDETDENKQPVTRRYAMKLVKQGKKLVLKLGTSGIAVPVTYDAETASLSIASNQQAGKYKDYFVGTIVGPSKNQLYFDSSVTISGAFFYSEKLATKAPELDGTVLTFGKTAVFVLGAFNSTKFSNDSYQGYLMLGTNVYLYKRKTITASAKAFDTPAFELQK</sequence>
<proteinExistence type="predicted"/>
<evidence type="ECO:0000313" key="4">
    <source>
        <dbReference type="Proteomes" id="UP000274578"/>
    </source>
</evidence>
<dbReference type="CDD" id="cd14948">
    <property type="entry name" value="BACON"/>
    <property type="match status" value="1"/>
</dbReference>
<feature type="signal peptide" evidence="1">
    <location>
        <begin position="1"/>
        <end position="21"/>
    </location>
</feature>
<name>A0A448L2E1_9BACT</name>